<keyword evidence="3 4" id="KW-0413">Isomerase</keyword>
<accession>A0A165Q0E7</accession>
<dbReference type="GO" id="GO:0006457">
    <property type="term" value="P:protein folding"/>
    <property type="evidence" value="ECO:0007669"/>
    <property type="project" value="TreeGrafter"/>
</dbReference>
<dbReference type="Proteomes" id="UP000077266">
    <property type="component" value="Unassembled WGS sequence"/>
</dbReference>
<evidence type="ECO:0000313" key="7">
    <source>
        <dbReference type="Proteomes" id="UP000077266"/>
    </source>
</evidence>
<feature type="domain" description="PPIase cyclophilin-type" evidence="5">
    <location>
        <begin position="7"/>
        <end position="172"/>
    </location>
</feature>
<keyword evidence="2 4" id="KW-0697">Rotamase</keyword>
<dbReference type="PANTHER" id="PTHR11071">
    <property type="entry name" value="PEPTIDYL-PROLYL CIS-TRANS ISOMERASE"/>
    <property type="match status" value="1"/>
</dbReference>
<dbReference type="InterPro" id="IPR024936">
    <property type="entry name" value="Cyclophilin-type_PPIase"/>
</dbReference>
<dbReference type="Gene3D" id="2.40.100.10">
    <property type="entry name" value="Cyclophilin-like"/>
    <property type="match status" value="1"/>
</dbReference>
<reference evidence="6 7" key="1">
    <citation type="journal article" date="2016" name="Mol. Biol. Evol.">
        <title>Comparative Genomics of Early-Diverging Mushroom-Forming Fungi Provides Insights into the Origins of Lignocellulose Decay Capabilities.</title>
        <authorList>
            <person name="Nagy L.G."/>
            <person name="Riley R."/>
            <person name="Tritt A."/>
            <person name="Adam C."/>
            <person name="Daum C."/>
            <person name="Floudas D."/>
            <person name="Sun H."/>
            <person name="Yadav J.S."/>
            <person name="Pangilinan J."/>
            <person name="Larsson K.H."/>
            <person name="Matsuura K."/>
            <person name="Barry K."/>
            <person name="Labutti K."/>
            <person name="Kuo R."/>
            <person name="Ohm R.A."/>
            <person name="Bhattacharya S.S."/>
            <person name="Shirouzu T."/>
            <person name="Yoshinaga Y."/>
            <person name="Martin F.M."/>
            <person name="Grigoriev I.V."/>
            <person name="Hibbett D.S."/>
        </authorList>
    </citation>
    <scope>NUCLEOTIDE SEQUENCE [LARGE SCALE GENOMIC DNA]</scope>
    <source>
        <strain evidence="6 7">HHB12029</strain>
    </source>
</reference>
<evidence type="ECO:0000256" key="1">
    <source>
        <dbReference type="ARBA" id="ARBA00000971"/>
    </source>
</evidence>
<organism evidence="6 7">
    <name type="scientific">Exidia glandulosa HHB12029</name>
    <dbReference type="NCBI Taxonomy" id="1314781"/>
    <lineage>
        <taxon>Eukaryota</taxon>
        <taxon>Fungi</taxon>
        <taxon>Dikarya</taxon>
        <taxon>Basidiomycota</taxon>
        <taxon>Agaricomycotina</taxon>
        <taxon>Agaricomycetes</taxon>
        <taxon>Auriculariales</taxon>
        <taxon>Exidiaceae</taxon>
        <taxon>Exidia</taxon>
    </lineage>
</organism>
<comment type="catalytic activity">
    <reaction evidence="1 4">
        <text>[protein]-peptidylproline (omega=180) = [protein]-peptidylproline (omega=0)</text>
        <dbReference type="Rhea" id="RHEA:16237"/>
        <dbReference type="Rhea" id="RHEA-COMP:10747"/>
        <dbReference type="Rhea" id="RHEA-COMP:10748"/>
        <dbReference type="ChEBI" id="CHEBI:83833"/>
        <dbReference type="ChEBI" id="CHEBI:83834"/>
        <dbReference type="EC" id="5.2.1.8"/>
    </reaction>
</comment>
<dbReference type="EC" id="5.2.1.8" evidence="4"/>
<evidence type="ECO:0000313" key="6">
    <source>
        <dbReference type="EMBL" id="KZW02914.1"/>
    </source>
</evidence>
<dbReference type="FunFam" id="2.40.100.10:FF:000022">
    <property type="entry name" value="Peptidyl-prolyl cis-trans isomerase CYP95"/>
    <property type="match status" value="1"/>
</dbReference>
<dbReference type="PANTHER" id="PTHR11071:SF561">
    <property type="entry name" value="PEPTIDYL-PROLYL CIS-TRANS ISOMERASE D-RELATED"/>
    <property type="match status" value="1"/>
</dbReference>
<name>A0A165Q0E7_EXIGL</name>
<dbReference type="Pfam" id="PF00160">
    <property type="entry name" value="Pro_isomerase"/>
    <property type="match status" value="1"/>
</dbReference>
<evidence type="ECO:0000256" key="3">
    <source>
        <dbReference type="ARBA" id="ARBA00023235"/>
    </source>
</evidence>
<comment type="function">
    <text evidence="4">PPIases accelerate the folding of proteins. It catalyzes the cis-trans isomerization of proline imidic peptide bonds in oligopeptides.</text>
</comment>
<dbReference type="SUPFAM" id="SSF50891">
    <property type="entry name" value="Cyclophilin-like"/>
    <property type="match status" value="1"/>
</dbReference>
<dbReference type="PROSITE" id="PS50072">
    <property type="entry name" value="CSA_PPIASE_2"/>
    <property type="match status" value="1"/>
</dbReference>
<dbReference type="GO" id="GO:0005737">
    <property type="term" value="C:cytoplasm"/>
    <property type="evidence" value="ECO:0007669"/>
    <property type="project" value="TreeGrafter"/>
</dbReference>
<protein>
    <recommendedName>
        <fullName evidence="4">Peptidyl-prolyl cis-trans isomerase</fullName>
        <shortName evidence="4">PPIase</shortName>
        <ecNumber evidence="4">5.2.1.8</ecNumber>
    </recommendedName>
</protein>
<evidence type="ECO:0000256" key="4">
    <source>
        <dbReference type="RuleBase" id="RU363019"/>
    </source>
</evidence>
<dbReference type="AlphaFoldDB" id="A0A165Q0E7"/>
<dbReference type="InterPro" id="IPR029000">
    <property type="entry name" value="Cyclophilin-like_dom_sf"/>
</dbReference>
<evidence type="ECO:0000259" key="5">
    <source>
        <dbReference type="PROSITE" id="PS50072"/>
    </source>
</evidence>
<dbReference type="OrthoDB" id="407558at2759"/>
<dbReference type="GO" id="GO:0016018">
    <property type="term" value="F:cyclosporin A binding"/>
    <property type="evidence" value="ECO:0007669"/>
    <property type="project" value="TreeGrafter"/>
</dbReference>
<dbReference type="PIRSF" id="PIRSF001467">
    <property type="entry name" value="Peptidylpro_ismrse"/>
    <property type="match status" value="1"/>
</dbReference>
<dbReference type="InParanoid" id="A0A165Q0E7"/>
<comment type="similarity">
    <text evidence="4">Belongs to the cyclophilin-type PPIase family.</text>
</comment>
<dbReference type="PRINTS" id="PR00153">
    <property type="entry name" value="CSAPPISMRASE"/>
</dbReference>
<dbReference type="InterPro" id="IPR002130">
    <property type="entry name" value="Cyclophilin-type_PPIase_dom"/>
</dbReference>
<dbReference type="GO" id="GO:0003755">
    <property type="term" value="F:peptidyl-prolyl cis-trans isomerase activity"/>
    <property type="evidence" value="ECO:0007669"/>
    <property type="project" value="UniProtKB-UniRule"/>
</dbReference>
<sequence>MARSRVFLDIALADAAPQRVVFELFNDVVPKTAENFRALATGEKGLSQVSQVPLYYKDSIIHRSIKGFMIQGGDFTKRNGGGGESIYGMPFPDEDLSQPLDSEGLLVMANKGPNTNGSQFFVTLRACPHLDGKHVVFGRVLKGYEVIEAIADVPTDEKDRPLQPVVIVNCGELVRKAAPAQAEGASPRAEARVV</sequence>
<keyword evidence="7" id="KW-1185">Reference proteome</keyword>
<gene>
    <name evidence="6" type="ORF">EXIGLDRAFT_713819</name>
</gene>
<dbReference type="EMBL" id="KV425886">
    <property type="protein sequence ID" value="KZW02914.1"/>
    <property type="molecule type" value="Genomic_DNA"/>
</dbReference>
<dbReference type="STRING" id="1314781.A0A165Q0E7"/>
<proteinExistence type="inferred from homology"/>
<evidence type="ECO:0000256" key="2">
    <source>
        <dbReference type="ARBA" id="ARBA00023110"/>
    </source>
</evidence>